<accession>A0AAV0Q0T9</accession>
<feature type="region of interest" description="Disordered" evidence="1">
    <location>
        <begin position="1"/>
        <end position="20"/>
    </location>
</feature>
<protein>
    <submittedName>
        <fullName evidence="3">Uncharacterized protein</fullName>
    </submittedName>
</protein>
<evidence type="ECO:0000256" key="1">
    <source>
        <dbReference type="SAM" id="MobiDB-lite"/>
    </source>
</evidence>
<evidence type="ECO:0000313" key="2">
    <source>
        <dbReference type="EMBL" id="CAI0435347.1"/>
    </source>
</evidence>
<dbReference type="Proteomes" id="UP001154282">
    <property type="component" value="Unassembled WGS sequence"/>
</dbReference>
<organism evidence="3 4">
    <name type="scientific">Linum tenue</name>
    <dbReference type="NCBI Taxonomy" id="586396"/>
    <lineage>
        <taxon>Eukaryota</taxon>
        <taxon>Viridiplantae</taxon>
        <taxon>Streptophyta</taxon>
        <taxon>Embryophyta</taxon>
        <taxon>Tracheophyta</taxon>
        <taxon>Spermatophyta</taxon>
        <taxon>Magnoliopsida</taxon>
        <taxon>eudicotyledons</taxon>
        <taxon>Gunneridae</taxon>
        <taxon>Pentapetalae</taxon>
        <taxon>rosids</taxon>
        <taxon>fabids</taxon>
        <taxon>Malpighiales</taxon>
        <taxon>Linaceae</taxon>
        <taxon>Linum</taxon>
    </lineage>
</organism>
<evidence type="ECO:0000313" key="4">
    <source>
        <dbReference type="Proteomes" id="UP001154282"/>
    </source>
</evidence>
<evidence type="ECO:0000313" key="3">
    <source>
        <dbReference type="EMBL" id="CAI0491087.1"/>
    </source>
</evidence>
<gene>
    <name evidence="2" type="ORF">LITE_LOCUS24668</name>
    <name evidence="3" type="ORF">LITE_LOCUS41039</name>
</gene>
<sequence>MAPSGNQNLRRRQVALSAMN</sequence>
<comment type="caution">
    <text evidence="3">The sequence shown here is derived from an EMBL/GenBank/DDBJ whole genome shotgun (WGS) entry which is preliminary data.</text>
</comment>
<reference evidence="3" key="1">
    <citation type="submission" date="2022-08" db="EMBL/GenBank/DDBJ databases">
        <authorList>
            <person name="Gutierrez-Valencia J."/>
        </authorList>
    </citation>
    <scope>NUCLEOTIDE SEQUENCE</scope>
</reference>
<name>A0AAV0Q0T9_9ROSI</name>
<dbReference type="EMBL" id="CAMGYJ010000009">
    <property type="protein sequence ID" value="CAI0491087.1"/>
    <property type="molecule type" value="Genomic_DNA"/>
</dbReference>
<dbReference type="AlphaFoldDB" id="A0AAV0Q0T9"/>
<proteinExistence type="predicted"/>
<keyword evidence="4" id="KW-1185">Reference proteome</keyword>
<dbReference type="EMBL" id="CAMGYJ010000006">
    <property type="protein sequence ID" value="CAI0435347.1"/>
    <property type="molecule type" value="Genomic_DNA"/>
</dbReference>